<dbReference type="EMBL" id="JAMZIH010005242">
    <property type="protein sequence ID" value="KAJ1675584.1"/>
    <property type="molecule type" value="Genomic_DNA"/>
</dbReference>
<keyword evidence="2" id="KW-1185">Reference proteome</keyword>
<evidence type="ECO:0000313" key="2">
    <source>
        <dbReference type="Proteomes" id="UP001145114"/>
    </source>
</evidence>
<accession>A0ACC1HG93</accession>
<reference evidence="1" key="1">
    <citation type="submission" date="2022-06" db="EMBL/GenBank/DDBJ databases">
        <title>Phylogenomic reconstructions and comparative analyses of Kickxellomycotina fungi.</title>
        <authorList>
            <person name="Reynolds N.K."/>
            <person name="Stajich J.E."/>
            <person name="Barry K."/>
            <person name="Grigoriev I.V."/>
            <person name="Crous P."/>
            <person name="Smith M.E."/>
        </authorList>
    </citation>
    <scope>NUCLEOTIDE SEQUENCE</scope>
    <source>
        <strain evidence="1">RSA 2271</strain>
    </source>
</reference>
<organism evidence="1 2">
    <name type="scientific">Spiromyces aspiralis</name>
    <dbReference type="NCBI Taxonomy" id="68401"/>
    <lineage>
        <taxon>Eukaryota</taxon>
        <taxon>Fungi</taxon>
        <taxon>Fungi incertae sedis</taxon>
        <taxon>Zoopagomycota</taxon>
        <taxon>Kickxellomycotina</taxon>
        <taxon>Kickxellomycetes</taxon>
        <taxon>Kickxellales</taxon>
        <taxon>Kickxellaceae</taxon>
        <taxon>Spiromyces</taxon>
    </lineage>
</organism>
<comment type="caution">
    <text evidence="1">The sequence shown here is derived from an EMBL/GenBank/DDBJ whole genome shotgun (WGS) entry which is preliminary data.</text>
</comment>
<name>A0ACC1HG93_9FUNG</name>
<gene>
    <name evidence="1" type="primary">CYM1_1</name>
    <name evidence="1" type="ORF">EV182_000983</name>
</gene>
<proteinExistence type="predicted"/>
<sequence>MARTTARRLYATAVEGQATTPTPQNIAEGAVIHGFKVEEVRAISELSLKAVRLTHGQTGAQWLHLERDDNNNVFSVGFNTSPEDSTGVPHILEHTTLCGSVKYPIRDPFFKMLSRSMSTFMNAWTAHDYTQYPFSTQNETDYANLQRVYLDSVFNPLLRELDFLQEGWRIERADPADKSSPWEFKGVVYNEMKGALSDPASLLATRSEQQFFPGTT</sequence>
<keyword evidence="1" id="KW-0378">Hydrolase</keyword>
<evidence type="ECO:0000313" key="1">
    <source>
        <dbReference type="EMBL" id="KAJ1675584.1"/>
    </source>
</evidence>
<protein>
    <submittedName>
        <fullName evidence="1">Mitochondrial presequence protease</fullName>
    </submittedName>
</protein>
<dbReference type="Proteomes" id="UP001145114">
    <property type="component" value="Unassembled WGS sequence"/>
</dbReference>
<feature type="non-terminal residue" evidence="1">
    <location>
        <position position="216"/>
    </location>
</feature>
<keyword evidence="1" id="KW-0645">Protease</keyword>